<dbReference type="Pfam" id="PF22638">
    <property type="entry name" value="FlgK_D1"/>
    <property type="match status" value="1"/>
</dbReference>
<proteinExistence type="inferred from homology"/>
<dbReference type="InterPro" id="IPR010930">
    <property type="entry name" value="Flg_bb/hook_C_dom"/>
</dbReference>
<dbReference type="RefSeq" id="WP_254738123.1">
    <property type="nucleotide sequence ID" value="NZ_JANCLU010000001.1"/>
</dbReference>
<sequence>MSLASALSSTLSGLRATQAQMEIISGNVANADSVGYSRRVAVLNESVADGDVNGVRLGGAQRLLDVILQRELRAESGGSGYSAARAAFADRLQLLFGTPGSSSSLDALYNAFTQSLDTLTGDPSNSLARSRVLSAAGSLADSVNAIANGIQQLRMDAEQTIGSDVQRVNELLAGIQSSDAKVRASGGKDPALLDQRDAQINELSRLIDVKVAEGADGGVTLSTQAGLTLLDASGPTKLSFDGRGTLSATSLLGAATGSGVGAIVATFPGGGTADVTGQKLIRSGEIAALLEMRDTTLVDAQAQLDEFAAGLSTALSNRAVAGAPVAGGFTVDMTGVQPGNVLTVDVTTPGGSQRYSFVAASGALPSGATADPTDIETPIDFAGGMAGAASAIQAALGAGFTVTQAGGVLTIAGAGASVVNAASASITNTGASGAGPELPLFTDGGAAYTGSFETGSQKTGLSARLRLNAGLTGQDLVVYAAGTPAGDATRPTLLRDRLASAAFAFAPVGGVGAPGAPFSGTVGAFLRRVVDQQGANAASAQRLNEGQQVVQASIESRFSKASGVSVDQELSSLVQVQNAYAANARIMSAIKEMMDVLMRL</sequence>
<name>A0ABT1L773_9HYPH</name>
<keyword evidence="5" id="KW-0964">Secreted</keyword>
<dbReference type="InterPro" id="IPR053927">
    <property type="entry name" value="FlgK_helical"/>
</dbReference>
<dbReference type="Proteomes" id="UP001205890">
    <property type="component" value="Unassembled WGS sequence"/>
</dbReference>
<keyword evidence="10" id="KW-0966">Cell projection</keyword>
<dbReference type="PANTHER" id="PTHR30033:SF1">
    <property type="entry name" value="FLAGELLAR HOOK-ASSOCIATED PROTEIN 1"/>
    <property type="match status" value="1"/>
</dbReference>
<evidence type="ECO:0000259" key="9">
    <source>
        <dbReference type="Pfam" id="PF22638"/>
    </source>
</evidence>
<dbReference type="EMBL" id="JANCLU010000001">
    <property type="protein sequence ID" value="MCP8937300.1"/>
    <property type="molecule type" value="Genomic_DNA"/>
</dbReference>
<dbReference type="InterPro" id="IPR002371">
    <property type="entry name" value="FlgK"/>
</dbReference>
<dbReference type="PANTHER" id="PTHR30033">
    <property type="entry name" value="FLAGELLAR HOOK-ASSOCIATED PROTEIN 1"/>
    <property type="match status" value="1"/>
</dbReference>
<keyword evidence="6" id="KW-0975">Bacterial flagellum</keyword>
<evidence type="ECO:0000256" key="1">
    <source>
        <dbReference type="ARBA" id="ARBA00004117"/>
    </source>
</evidence>
<evidence type="ECO:0000256" key="4">
    <source>
        <dbReference type="ARBA" id="ARBA00016244"/>
    </source>
</evidence>
<organism evidence="10 11">
    <name type="scientific">Alsobacter ponti</name>
    <dbReference type="NCBI Taxonomy" id="2962936"/>
    <lineage>
        <taxon>Bacteria</taxon>
        <taxon>Pseudomonadati</taxon>
        <taxon>Pseudomonadota</taxon>
        <taxon>Alphaproteobacteria</taxon>
        <taxon>Hyphomicrobiales</taxon>
        <taxon>Alsobacteraceae</taxon>
        <taxon>Alsobacter</taxon>
    </lineage>
</organism>
<dbReference type="Pfam" id="PF00460">
    <property type="entry name" value="Flg_bb_rod"/>
    <property type="match status" value="1"/>
</dbReference>
<dbReference type="NCBIfam" id="TIGR02492">
    <property type="entry name" value="flgK_ends"/>
    <property type="match status" value="1"/>
</dbReference>
<evidence type="ECO:0000256" key="6">
    <source>
        <dbReference type="ARBA" id="ARBA00023143"/>
    </source>
</evidence>
<comment type="subcellular location">
    <subcellularLocation>
        <location evidence="1">Bacterial flagellum basal body</location>
    </subcellularLocation>
    <subcellularLocation>
        <location evidence="2">Secreted</location>
    </subcellularLocation>
</comment>
<feature type="domain" description="Flagellar basal-body/hook protein C-terminal" evidence="8">
    <location>
        <begin position="558"/>
        <end position="600"/>
    </location>
</feature>
<keyword evidence="10" id="KW-0282">Flagellum</keyword>
<gene>
    <name evidence="10" type="primary">flgK</name>
    <name evidence="10" type="ORF">NK718_02125</name>
</gene>
<reference evidence="10 11" key="1">
    <citation type="submission" date="2022-07" db="EMBL/GenBank/DDBJ databases">
        <authorList>
            <person name="Li W.-J."/>
            <person name="Deng Q.-Q."/>
        </authorList>
    </citation>
    <scope>NUCLEOTIDE SEQUENCE [LARGE SCALE GENOMIC DNA]</scope>
    <source>
        <strain evidence="10 11">SYSU M60028</strain>
    </source>
</reference>
<accession>A0ABT1L773</accession>
<comment type="similarity">
    <text evidence="3">Belongs to the flagella basal body rod proteins family.</text>
</comment>
<comment type="caution">
    <text evidence="10">The sequence shown here is derived from an EMBL/GenBank/DDBJ whole genome shotgun (WGS) entry which is preliminary data.</text>
</comment>
<dbReference type="SUPFAM" id="SSF64518">
    <property type="entry name" value="Phase 1 flagellin"/>
    <property type="match status" value="1"/>
</dbReference>
<evidence type="ECO:0000313" key="11">
    <source>
        <dbReference type="Proteomes" id="UP001205890"/>
    </source>
</evidence>
<evidence type="ECO:0000256" key="3">
    <source>
        <dbReference type="ARBA" id="ARBA00009677"/>
    </source>
</evidence>
<evidence type="ECO:0000256" key="2">
    <source>
        <dbReference type="ARBA" id="ARBA00004613"/>
    </source>
</evidence>
<evidence type="ECO:0000256" key="5">
    <source>
        <dbReference type="ARBA" id="ARBA00022525"/>
    </source>
</evidence>
<keyword evidence="10" id="KW-0969">Cilium</keyword>
<dbReference type="Pfam" id="PF06429">
    <property type="entry name" value="Flg_bbr_C"/>
    <property type="match status" value="1"/>
</dbReference>
<feature type="domain" description="Flagellar basal body rod protein N-terminal" evidence="7">
    <location>
        <begin position="11"/>
        <end position="36"/>
    </location>
</feature>
<dbReference type="InterPro" id="IPR001444">
    <property type="entry name" value="Flag_bb_rod_N"/>
</dbReference>
<feature type="domain" description="Flagellar hook-associated protein FlgK helical" evidence="9">
    <location>
        <begin position="91"/>
        <end position="322"/>
    </location>
</feature>
<keyword evidence="11" id="KW-1185">Reference proteome</keyword>
<protein>
    <recommendedName>
        <fullName evidence="4">Flagellar hook-associated protein 1</fullName>
    </recommendedName>
</protein>
<evidence type="ECO:0000313" key="10">
    <source>
        <dbReference type="EMBL" id="MCP8937300.1"/>
    </source>
</evidence>
<evidence type="ECO:0000259" key="8">
    <source>
        <dbReference type="Pfam" id="PF06429"/>
    </source>
</evidence>
<evidence type="ECO:0000259" key="7">
    <source>
        <dbReference type="Pfam" id="PF00460"/>
    </source>
</evidence>